<dbReference type="EMBL" id="WIXP02000006">
    <property type="protein sequence ID" value="KAF6209406.1"/>
    <property type="molecule type" value="Genomic_DNA"/>
</dbReference>
<comment type="caution">
    <text evidence="2">The sequence shown here is derived from an EMBL/GenBank/DDBJ whole genome shotgun (WGS) entry which is preliminary data.</text>
</comment>
<sequence length="408" mass="45713">MHPTEKGTAQGNYGALLNQLAIVEEKLNSIEKKFCEEIDSSITPPISSLRMLNNQIQNLPEKDLFICALVDKLARSISSLDNSMKQKPLTKTTTTGTSKANNGGNIAVETLQVYPAQLEPERTGQMYWPRKPKSWKTEAPPKPSPNQRLLRSRSPPPSPLKPILVERGTQTAGDSGRLPLCIACKQNVFSTPENFINHQGDFGNALLEKLQSIGSQNGVLTKRPDERNRNGQSKYISKRLDKLVQELTAPKEYPDVRGDGENLQNDLEETTWKAESLPEKGKRLEAKFHVKSKVGLRSTPTKIKLKSRRFYYPKSSIEVKRQAEKLAKSLVQKLMKKRDLQYEGYKAFPTSIIYKNSAISRPRGNGRESQGSYGACRRSTKKFTLKLNGGDEKLEEAALPATFICLNI</sequence>
<evidence type="ECO:0000313" key="3">
    <source>
        <dbReference type="Proteomes" id="UP000466442"/>
    </source>
</evidence>
<organism evidence="2 3">
    <name type="scientific">Apolygus lucorum</name>
    <name type="common">Small green plant bug</name>
    <name type="synonym">Lygocoris lucorum</name>
    <dbReference type="NCBI Taxonomy" id="248454"/>
    <lineage>
        <taxon>Eukaryota</taxon>
        <taxon>Metazoa</taxon>
        <taxon>Ecdysozoa</taxon>
        <taxon>Arthropoda</taxon>
        <taxon>Hexapoda</taxon>
        <taxon>Insecta</taxon>
        <taxon>Pterygota</taxon>
        <taxon>Neoptera</taxon>
        <taxon>Paraneoptera</taxon>
        <taxon>Hemiptera</taxon>
        <taxon>Heteroptera</taxon>
        <taxon>Panheteroptera</taxon>
        <taxon>Cimicomorpha</taxon>
        <taxon>Miridae</taxon>
        <taxon>Mirini</taxon>
        <taxon>Apolygus</taxon>
    </lineage>
</organism>
<evidence type="ECO:0000256" key="1">
    <source>
        <dbReference type="SAM" id="MobiDB-lite"/>
    </source>
</evidence>
<dbReference type="AlphaFoldDB" id="A0A8S9XN02"/>
<accession>A0A8S9XN02</accession>
<evidence type="ECO:0000313" key="2">
    <source>
        <dbReference type="EMBL" id="KAF6209406.1"/>
    </source>
</evidence>
<dbReference type="Proteomes" id="UP000466442">
    <property type="component" value="Unassembled WGS sequence"/>
</dbReference>
<feature type="region of interest" description="Disordered" evidence="1">
    <location>
        <begin position="122"/>
        <end position="164"/>
    </location>
</feature>
<reference evidence="2" key="1">
    <citation type="journal article" date="2021" name="Mol. Ecol. Resour.">
        <title>Apolygus lucorum genome provides insights into omnivorousness and mesophyll feeding.</title>
        <authorList>
            <person name="Liu Y."/>
            <person name="Liu H."/>
            <person name="Wang H."/>
            <person name="Huang T."/>
            <person name="Liu B."/>
            <person name="Yang B."/>
            <person name="Yin L."/>
            <person name="Li B."/>
            <person name="Zhang Y."/>
            <person name="Zhang S."/>
            <person name="Jiang F."/>
            <person name="Zhang X."/>
            <person name="Ren Y."/>
            <person name="Wang B."/>
            <person name="Wang S."/>
            <person name="Lu Y."/>
            <person name="Wu K."/>
            <person name="Fan W."/>
            <person name="Wang G."/>
        </authorList>
    </citation>
    <scope>NUCLEOTIDE SEQUENCE</scope>
    <source>
        <strain evidence="2">12Hb</strain>
    </source>
</reference>
<name>A0A8S9XN02_APOLU</name>
<keyword evidence="3" id="KW-1185">Reference proteome</keyword>
<protein>
    <submittedName>
        <fullName evidence="2">Uncharacterized protein</fullName>
    </submittedName>
</protein>
<proteinExistence type="predicted"/>
<gene>
    <name evidence="2" type="ORF">GE061_015153</name>
</gene>